<feature type="compositionally biased region" description="Polar residues" evidence="1">
    <location>
        <begin position="273"/>
        <end position="282"/>
    </location>
</feature>
<dbReference type="VEuPathDB" id="VectorBase:RSAN_048613"/>
<evidence type="ECO:0000313" key="4">
    <source>
        <dbReference type="Proteomes" id="UP000821837"/>
    </source>
</evidence>
<dbReference type="AlphaFoldDB" id="A0A9D4SNQ5"/>
<feature type="region of interest" description="Disordered" evidence="1">
    <location>
        <begin position="238"/>
        <end position="296"/>
    </location>
</feature>
<feature type="compositionally biased region" description="Basic and acidic residues" evidence="1">
    <location>
        <begin position="286"/>
        <end position="296"/>
    </location>
</feature>
<evidence type="ECO:0000313" key="3">
    <source>
        <dbReference type="EMBL" id="KAH7935550.1"/>
    </source>
</evidence>
<organism evidence="3 4">
    <name type="scientific">Rhipicephalus sanguineus</name>
    <name type="common">Brown dog tick</name>
    <name type="synonym">Ixodes sanguineus</name>
    <dbReference type="NCBI Taxonomy" id="34632"/>
    <lineage>
        <taxon>Eukaryota</taxon>
        <taxon>Metazoa</taxon>
        <taxon>Ecdysozoa</taxon>
        <taxon>Arthropoda</taxon>
        <taxon>Chelicerata</taxon>
        <taxon>Arachnida</taxon>
        <taxon>Acari</taxon>
        <taxon>Parasitiformes</taxon>
        <taxon>Ixodida</taxon>
        <taxon>Ixodoidea</taxon>
        <taxon>Ixodidae</taxon>
        <taxon>Rhipicephalinae</taxon>
        <taxon>Rhipicephalus</taxon>
        <taxon>Rhipicephalus</taxon>
    </lineage>
</organism>
<evidence type="ECO:0000256" key="1">
    <source>
        <dbReference type="SAM" id="MobiDB-lite"/>
    </source>
</evidence>
<sequence>MVRHAGAPEALCLVVLDLPVCLGEIDGLHHALYADGIALWVDKGSDGQIECTLQAAVSAVEAYLQDTGFGLSPLKLELLIYRPRRRCKPTGEPRQREEILLHTQGGSCIQRVSKTHLGLHISANGPNGESIRVTEGKVTATTRLIKLIRNMHTGVKEDSVMRLIHSFAISNIPYAAAFHNCTVNEREKLNTLTGKTYIIAIGLPEYTHSARLQRLGVYNTLEEIVDAQRVLRLERMSQAATAHDATPTDEGRPSSSEVAHRYALEMTRRAESETPSSSSDLLVQNMRERFERATRT</sequence>
<dbReference type="Proteomes" id="UP000821837">
    <property type="component" value="Unassembled WGS sequence"/>
</dbReference>
<name>A0A9D4SNQ5_RHISA</name>
<protein>
    <recommendedName>
        <fullName evidence="5">Reverse transcriptase domain-containing protein</fullName>
    </recommendedName>
</protein>
<gene>
    <name evidence="3" type="ORF">HPB52_009679</name>
</gene>
<feature type="signal peptide" evidence="2">
    <location>
        <begin position="1"/>
        <end position="23"/>
    </location>
</feature>
<evidence type="ECO:0000256" key="2">
    <source>
        <dbReference type="SAM" id="SignalP"/>
    </source>
</evidence>
<keyword evidence="4" id="KW-1185">Reference proteome</keyword>
<accession>A0A9D4SNQ5</accession>
<feature type="compositionally biased region" description="Basic and acidic residues" evidence="1">
    <location>
        <begin position="258"/>
        <end position="272"/>
    </location>
</feature>
<evidence type="ECO:0008006" key="5">
    <source>
        <dbReference type="Google" id="ProtNLM"/>
    </source>
</evidence>
<reference evidence="3" key="2">
    <citation type="submission" date="2021-09" db="EMBL/GenBank/DDBJ databases">
        <authorList>
            <person name="Jia N."/>
            <person name="Wang J."/>
            <person name="Shi W."/>
            <person name="Du L."/>
            <person name="Sun Y."/>
            <person name="Zhan W."/>
            <person name="Jiang J."/>
            <person name="Wang Q."/>
            <person name="Zhang B."/>
            <person name="Ji P."/>
            <person name="Sakyi L.B."/>
            <person name="Cui X."/>
            <person name="Yuan T."/>
            <person name="Jiang B."/>
            <person name="Yang W."/>
            <person name="Lam T.T.-Y."/>
            <person name="Chang Q."/>
            <person name="Ding S."/>
            <person name="Wang X."/>
            <person name="Zhu J."/>
            <person name="Ruan X."/>
            <person name="Zhao L."/>
            <person name="Wei J."/>
            <person name="Que T."/>
            <person name="Du C."/>
            <person name="Cheng J."/>
            <person name="Dai P."/>
            <person name="Han X."/>
            <person name="Huang E."/>
            <person name="Gao Y."/>
            <person name="Liu J."/>
            <person name="Shao H."/>
            <person name="Ye R."/>
            <person name="Li L."/>
            <person name="Wei W."/>
            <person name="Wang X."/>
            <person name="Wang C."/>
            <person name="Huo Q."/>
            <person name="Li W."/>
            <person name="Guo W."/>
            <person name="Chen H."/>
            <person name="Chen S."/>
            <person name="Zhou L."/>
            <person name="Zhou L."/>
            <person name="Ni X."/>
            <person name="Tian J."/>
            <person name="Zhou Y."/>
            <person name="Sheng Y."/>
            <person name="Liu T."/>
            <person name="Pan Y."/>
            <person name="Xia L."/>
            <person name="Li J."/>
            <person name="Zhao F."/>
            <person name="Cao W."/>
        </authorList>
    </citation>
    <scope>NUCLEOTIDE SEQUENCE</scope>
    <source>
        <strain evidence="3">Rsan-2018</strain>
        <tissue evidence="3">Larvae</tissue>
    </source>
</reference>
<keyword evidence="2" id="KW-0732">Signal</keyword>
<proteinExistence type="predicted"/>
<feature type="chain" id="PRO_5039085559" description="Reverse transcriptase domain-containing protein" evidence="2">
    <location>
        <begin position="24"/>
        <end position="296"/>
    </location>
</feature>
<reference evidence="3" key="1">
    <citation type="journal article" date="2020" name="Cell">
        <title>Large-Scale Comparative Analyses of Tick Genomes Elucidate Their Genetic Diversity and Vector Capacities.</title>
        <authorList>
            <consortium name="Tick Genome and Microbiome Consortium (TIGMIC)"/>
            <person name="Jia N."/>
            <person name="Wang J."/>
            <person name="Shi W."/>
            <person name="Du L."/>
            <person name="Sun Y."/>
            <person name="Zhan W."/>
            <person name="Jiang J.F."/>
            <person name="Wang Q."/>
            <person name="Zhang B."/>
            <person name="Ji P."/>
            <person name="Bell-Sakyi L."/>
            <person name="Cui X.M."/>
            <person name="Yuan T.T."/>
            <person name="Jiang B.G."/>
            <person name="Yang W.F."/>
            <person name="Lam T.T."/>
            <person name="Chang Q.C."/>
            <person name="Ding S.J."/>
            <person name="Wang X.J."/>
            <person name="Zhu J.G."/>
            <person name="Ruan X.D."/>
            <person name="Zhao L."/>
            <person name="Wei J.T."/>
            <person name="Ye R.Z."/>
            <person name="Que T.C."/>
            <person name="Du C.H."/>
            <person name="Zhou Y.H."/>
            <person name="Cheng J.X."/>
            <person name="Dai P.F."/>
            <person name="Guo W.B."/>
            <person name="Han X.H."/>
            <person name="Huang E.J."/>
            <person name="Li L.F."/>
            <person name="Wei W."/>
            <person name="Gao Y.C."/>
            <person name="Liu J.Z."/>
            <person name="Shao H.Z."/>
            <person name="Wang X."/>
            <person name="Wang C.C."/>
            <person name="Yang T.C."/>
            <person name="Huo Q.B."/>
            <person name="Li W."/>
            <person name="Chen H.Y."/>
            <person name="Chen S.E."/>
            <person name="Zhou L.G."/>
            <person name="Ni X.B."/>
            <person name="Tian J.H."/>
            <person name="Sheng Y."/>
            <person name="Liu T."/>
            <person name="Pan Y.S."/>
            <person name="Xia L.Y."/>
            <person name="Li J."/>
            <person name="Zhao F."/>
            <person name="Cao W.C."/>
        </authorList>
    </citation>
    <scope>NUCLEOTIDE SEQUENCE</scope>
    <source>
        <strain evidence="3">Rsan-2018</strain>
    </source>
</reference>
<dbReference type="EMBL" id="JABSTV010001255">
    <property type="protein sequence ID" value="KAH7935550.1"/>
    <property type="molecule type" value="Genomic_DNA"/>
</dbReference>
<comment type="caution">
    <text evidence="3">The sequence shown here is derived from an EMBL/GenBank/DDBJ whole genome shotgun (WGS) entry which is preliminary data.</text>
</comment>